<name>A0A288Q6Q1_9LACO</name>
<dbReference type="GO" id="GO:0098719">
    <property type="term" value="P:sodium ion import across plasma membrane"/>
    <property type="evidence" value="ECO:0007669"/>
    <property type="project" value="TreeGrafter"/>
</dbReference>
<sequence length="686" mass="76477">MHLIETVVGLLAIVLLSNVFSHFVKRVPVAIVQIGLGLLATTVLHIQIEIDTDWFLLLFIAPLLYSDAWRFPKHELWNLRGRIFGNAILLVVLTTVIGGVLIYYIVPELPLAVAFSIAAILSPTDPVAVQSIAKSAKLPPNVMHLVAGESLINDASGLVAFKFAVAAAATGTFSILGATTSFLYVSLVGTAVGAVIAVILNNLGDFLAEHDGNDVVFMVVLQLFSPFMIYIVAESIHASGVIAVVVAAIIANLHSKVDVNYSDELHFTGVMVWKVFGYLLNGLIFVILGVELPVALHEYAGESGHLALPMVLWYAFATWLVIFGIRVLWTFFNQKVWQLTRGGHRASWRVALISGLTGVRGAVTLAGVISVPVMMDNGVKFPERGLMLFIAATTIIISLVAAIVILPMLSEKPNKNTKTAVKPVAQHMTEARAQIYVLQSAVREIEEHRRETNQAVTYDIMLRYQMKIRKLQIDNISHEKLGPILEAEYRLRQVSFEAERSTLRRLLVAEQITPLVFTSESRRLDRAEAELEDVLLFNKKRSWQFTKRYLIRMMRAIRVWFADEDSERLMAEYLIAKHEGAKAAINAISQFIDSDEGRQLKIDQQAAHNLIITYRNRLEKEHNVNRKLTQAQLEAAKTELEVIGLNAQREAVQHLFEAHFISAEIGLKLRQRINFAETGLLTSEEE</sequence>
<feature type="domain" description="Cation/H+ exchanger transmembrane" evidence="10">
    <location>
        <begin position="13"/>
        <end position="409"/>
    </location>
</feature>
<evidence type="ECO:0000256" key="7">
    <source>
        <dbReference type="ARBA" id="ARBA00023065"/>
    </source>
</evidence>
<dbReference type="Gene3D" id="6.10.140.1330">
    <property type="match status" value="1"/>
</dbReference>
<evidence type="ECO:0000256" key="5">
    <source>
        <dbReference type="ARBA" id="ARBA00022989"/>
    </source>
</evidence>
<keyword evidence="8" id="KW-0472">Membrane</keyword>
<dbReference type="GO" id="GO:0005886">
    <property type="term" value="C:plasma membrane"/>
    <property type="evidence" value="ECO:0007669"/>
    <property type="project" value="UniProtKB-SubCell"/>
</dbReference>
<evidence type="ECO:0000256" key="1">
    <source>
        <dbReference type="ARBA" id="ARBA00004651"/>
    </source>
</evidence>
<dbReference type="Proteomes" id="UP000254912">
    <property type="component" value="Unassembled WGS sequence"/>
</dbReference>
<keyword evidence="2" id="KW-0813">Transport</keyword>
<keyword evidence="9" id="KW-0739">Sodium transport</keyword>
<protein>
    <submittedName>
        <fullName evidence="11">CPA1 family monovalent cation:H+ antiporter</fullName>
    </submittedName>
</protein>
<dbReference type="PANTHER" id="PTHR10110:SF86">
    <property type="entry name" value="SODIUM_HYDROGEN EXCHANGER 7"/>
    <property type="match status" value="1"/>
</dbReference>
<evidence type="ECO:0000256" key="8">
    <source>
        <dbReference type="ARBA" id="ARBA00023136"/>
    </source>
</evidence>
<reference evidence="11 12" key="1">
    <citation type="submission" date="2018-07" db="EMBL/GenBank/DDBJ databases">
        <title>Genomic Encyclopedia of Type Strains, Phase III (KMG-III): the genomes of soil and plant-associated and newly described type strains.</title>
        <authorList>
            <person name="Whitman W."/>
        </authorList>
    </citation>
    <scope>NUCLEOTIDE SEQUENCE [LARGE SCALE GENOMIC DNA]</scope>
    <source>
        <strain evidence="11 12">CECT 7031</strain>
    </source>
</reference>
<keyword evidence="4" id="KW-0812">Transmembrane</keyword>
<proteinExistence type="predicted"/>
<organism evidence="11 12">
    <name type="scientific">Weissella soli</name>
    <dbReference type="NCBI Taxonomy" id="155866"/>
    <lineage>
        <taxon>Bacteria</taxon>
        <taxon>Bacillati</taxon>
        <taxon>Bacillota</taxon>
        <taxon>Bacilli</taxon>
        <taxon>Lactobacillales</taxon>
        <taxon>Lactobacillaceae</taxon>
        <taxon>Weissella</taxon>
    </lineage>
</organism>
<evidence type="ECO:0000313" key="11">
    <source>
        <dbReference type="EMBL" id="RDL12329.1"/>
    </source>
</evidence>
<dbReference type="EMBL" id="QRAS01000001">
    <property type="protein sequence ID" value="RDL12329.1"/>
    <property type="molecule type" value="Genomic_DNA"/>
</dbReference>
<dbReference type="GO" id="GO:0051453">
    <property type="term" value="P:regulation of intracellular pH"/>
    <property type="evidence" value="ECO:0007669"/>
    <property type="project" value="TreeGrafter"/>
</dbReference>
<dbReference type="KEGG" id="wso:WSWS_01139"/>
<evidence type="ECO:0000256" key="9">
    <source>
        <dbReference type="ARBA" id="ARBA00023201"/>
    </source>
</evidence>
<dbReference type="GO" id="GO:0015385">
    <property type="term" value="F:sodium:proton antiporter activity"/>
    <property type="evidence" value="ECO:0007669"/>
    <property type="project" value="InterPro"/>
</dbReference>
<evidence type="ECO:0000259" key="10">
    <source>
        <dbReference type="Pfam" id="PF00999"/>
    </source>
</evidence>
<dbReference type="AlphaFoldDB" id="A0A288Q6Q1"/>
<evidence type="ECO:0000313" key="12">
    <source>
        <dbReference type="Proteomes" id="UP000254912"/>
    </source>
</evidence>
<keyword evidence="3" id="KW-1003">Cell membrane</keyword>
<keyword evidence="12" id="KW-1185">Reference proteome</keyword>
<keyword evidence="5" id="KW-1133">Transmembrane helix</keyword>
<keyword evidence="6" id="KW-0915">Sodium</keyword>
<dbReference type="GO" id="GO:0015386">
    <property type="term" value="F:potassium:proton antiporter activity"/>
    <property type="evidence" value="ECO:0007669"/>
    <property type="project" value="TreeGrafter"/>
</dbReference>
<dbReference type="RefSeq" id="WP_070230364.1">
    <property type="nucleotide sequence ID" value="NZ_BJYO01000002.1"/>
</dbReference>
<dbReference type="PANTHER" id="PTHR10110">
    <property type="entry name" value="SODIUM/HYDROGEN EXCHANGER"/>
    <property type="match status" value="1"/>
</dbReference>
<dbReference type="GeneID" id="94546327"/>
<comment type="subcellular location">
    <subcellularLocation>
        <location evidence="1">Cell membrane</location>
        <topology evidence="1">Multi-pass membrane protein</topology>
    </subcellularLocation>
</comment>
<accession>A0A288Q6Q1</accession>
<evidence type="ECO:0000256" key="6">
    <source>
        <dbReference type="ARBA" id="ARBA00023053"/>
    </source>
</evidence>
<dbReference type="InterPro" id="IPR018422">
    <property type="entry name" value="Cation/H_exchanger_CPA1"/>
</dbReference>
<keyword evidence="7" id="KW-0406">Ion transport</keyword>
<gene>
    <name evidence="11" type="ORF">DFP99_0768</name>
</gene>
<dbReference type="InterPro" id="IPR006153">
    <property type="entry name" value="Cation/H_exchanger_TM"/>
</dbReference>
<evidence type="ECO:0000256" key="4">
    <source>
        <dbReference type="ARBA" id="ARBA00022692"/>
    </source>
</evidence>
<dbReference type="Pfam" id="PF00999">
    <property type="entry name" value="Na_H_Exchanger"/>
    <property type="match status" value="1"/>
</dbReference>
<evidence type="ECO:0000256" key="2">
    <source>
        <dbReference type="ARBA" id="ARBA00022448"/>
    </source>
</evidence>
<evidence type="ECO:0000256" key="3">
    <source>
        <dbReference type="ARBA" id="ARBA00022475"/>
    </source>
</evidence>
<comment type="caution">
    <text evidence="11">The sequence shown here is derived from an EMBL/GenBank/DDBJ whole genome shotgun (WGS) entry which is preliminary data.</text>
</comment>